<evidence type="ECO:0000259" key="3">
    <source>
        <dbReference type="PROSITE" id="PS50041"/>
    </source>
</evidence>
<dbReference type="EMBL" id="OV696690">
    <property type="protein sequence ID" value="CAH1265253.1"/>
    <property type="molecule type" value="Genomic_DNA"/>
</dbReference>
<accession>A0A8J9ZXB3</accession>
<dbReference type="InterPro" id="IPR001304">
    <property type="entry name" value="C-type_lectin-like"/>
</dbReference>
<dbReference type="PROSITE" id="PS00615">
    <property type="entry name" value="C_TYPE_LECTIN_1"/>
    <property type="match status" value="2"/>
</dbReference>
<dbReference type="SMART" id="SM00308">
    <property type="entry name" value="LH2"/>
    <property type="match status" value="1"/>
</dbReference>
<feature type="signal peptide" evidence="2">
    <location>
        <begin position="1"/>
        <end position="25"/>
    </location>
</feature>
<feature type="chain" id="PRO_5035446808" evidence="2">
    <location>
        <begin position="26"/>
        <end position="1115"/>
    </location>
</feature>
<dbReference type="InterPro" id="IPR001024">
    <property type="entry name" value="PLAT/LH2_dom"/>
</dbReference>
<dbReference type="InterPro" id="IPR018378">
    <property type="entry name" value="C-type_lectin_CS"/>
</dbReference>
<keyword evidence="2" id="KW-0732">Signal</keyword>
<dbReference type="SUPFAM" id="SSF49899">
    <property type="entry name" value="Concanavalin A-like lectins/glucanases"/>
    <property type="match status" value="1"/>
</dbReference>
<dbReference type="InterPro" id="IPR016187">
    <property type="entry name" value="CTDL_fold"/>
</dbReference>
<gene>
    <name evidence="4" type="primary">COLEC11</name>
    <name evidence="4" type="ORF">BLAG_LOCUS19304</name>
</gene>
<dbReference type="Pfam" id="PF00754">
    <property type="entry name" value="F5_F8_type_C"/>
    <property type="match status" value="1"/>
</dbReference>
<dbReference type="SUPFAM" id="SSF56436">
    <property type="entry name" value="C-type lectin-like"/>
    <property type="match status" value="3"/>
</dbReference>
<dbReference type="InterPro" id="IPR013320">
    <property type="entry name" value="ConA-like_dom_sf"/>
</dbReference>
<sequence length="1115" mass="121120">MGGERRMMQLAVAAIVFTVWCLGQGTSGICQLDWHGHESRCFRVVDVAVAHEDARDHCANHDSSVAVPKDQATNDFLVRLRNSADSGLSVWIGLNDIEEEGTFVWEDGEDLGSFSDWSPGEPNNGPASGPADCVRIKGGTGTNLWGDYPCTTQYGVICEKGSESSGYTNLGCWRDNVGNRAIPTLEGTDPRLDGSYGARQNPLEKCYQVALSRGYAVFAVQNGGWCAGSADGHNTYNNYGPSTACRADGEGGPGANEVYQITGSESSGYTNLGCWTDNVGNRAIPTLEGTDPRLDGSYRARQNPIEKCYQVALSGGFTVFAVQNGGQCFGSADGHNTYNKHGPSTACREDGEGGPGANEVYQITGCSMDYVRFNNVCYKSFTGSNTREEASQMCVEDGGMLAMPKDSATNDFLANLPQVTGGRWLGLTDANGDGQWVFEDGQSLTSSGYSNWLPNEADSGDVCAALYATRSSWDARRCNHRRGFICQRNEGAGLVGFWPLNAEYGTSDVTGNGNDAVATGTQLALGPYGNVNGAFLFSGAADSYLNIPNNGELDVRYSYTILAHIYPTGGAGPIFSYVTNNDGFGVHLVVERGQSILQSIAADVLEQSAWNYVGGSYNSFTGMASLWNNGEVVGQANVGVVEVETQYQVQVAMKDGDSRFFAGRIACLQLYNYAMTEEQIATARDRCKEDDTLTSGEWNGYNYTVHGSRQTHATATDECASFGARLADSKSADVNNFLVSLANGVLPGEAFWFGLHDYEHEGQWQWSDDTDVDYTNWHPGEPNGGVGQSCGQLYTSNSMWDDDSCDIQKYYICQQDTWLSNSAEWVVDASGDTYVDAQGVAYGPDKVLDDDSTTYWNPNGVADEWYIIFHLGLSYTLSTVRVQSTGDFTHDVKAFKFQGSNSADPYVWADALIVDVGNSNEHQEFGTFSATAKYWRLLITETQSGGQPWLAGVQFRGMVADTVHRISFDVSEAQLSGSNDNVRVLIYSTDCGGWCLSTTVPGRFGRGETRVHYFEDEDFGRPEMLQLRTDGDNRLALDQIRLYNGETGREDEFPCNCNLASTSVESLFLDAYANYAEVHAAMEEPLAALTICMDIRIPDTTSGALFSYAIPDSPK</sequence>
<dbReference type="CDD" id="cd00037">
    <property type="entry name" value="CLECT"/>
    <property type="match status" value="3"/>
</dbReference>
<protein>
    <submittedName>
        <fullName evidence="4">COLEC11 protein</fullName>
    </submittedName>
</protein>
<dbReference type="AlphaFoldDB" id="A0A8J9ZXB3"/>
<dbReference type="Proteomes" id="UP000838412">
    <property type="component" value="Chromosome 5"/>
</dbReference>
<dbReference type="Gene3D" id="3.10.100.10">
    <property type="entry name" value="Mannose-Binding Protein A, subunit A"/>
    <property type="match status" value="3"/>
</dbReference>
<dbReference type="InterPro" id="IPR008979">
    <property type="entry name" value="Galactose-bd-like_sf"/>
</dbReference>
<dbReference type="Gene3D" id="2.60.120.200">
    <property type="match status" value="1"/>
</dbReference>
<dbReference type="InterPro" id="IPR000421">
    <property type="entry name" value="FA58C"/>
</dbReference>
<evidence type="ECO:0000313" key="5">
    <source>
        <dbReference type="Proteomes" id="UP000838412"/>
    </source>
</evidence>
<keyword evidence="5" id="KW-1185">Reference proteome</keyword>
<dbReference type="SMART" id="SM00034">
    <property type="entry name" value="CLECT"/>
    <property type="match status" value="3"/>
</dbReference>
<keyword evidence="1" id="KW-1015">Disulfide bond</keyword>
<dbReference type="Pfam" id="PF13385">
    <property type="entry name" value="Laminin_G_3"/>
    <property type="match status" value="1"/>
</dbReference>
<evidence type="ECO:0000256" key="1">
    <source>
        <dbReference type="ARBA" id="ARBA00023157"/>
    </source>
</evidence>
<dbReference type="InterPro" id="IPR016186">
    <property type="entry name" value="C-type_lectin-like/link_sf"/>
</dbReference>
<feature type="domain" description="C-type lectin" evidence="3">
    <location>
        <begin position="37"/>
        <end position="159"/>
    </location>
</feature>
<organism evidence="4 5">
    <name type="scientific">Branchiostoma lanceolatum</name>
    <name type="common">Common lancelet</name>
    <name type="synonym">Amphioxus lanceolatum</name>
    <dbReference type="NCBI Taxonomy" id="7740"/>
    <lineage>
        <taxon>Eukaryota</taxon>
        <taxon>Metazoa</taxon>
        <taxon>Chordata</taxon>
        <taxon>Cephalochordata</taxon>
        <taxon>Leptocardii</taxon>
        <taxon>Amphioxiformes</taxon>
        <taxon>Branchiostomatidae</taxon>
        <taxon>Branchiostoma</taxon>
    </lineage>
</organism>
<dbReference type="Pfam" id="PF00059">
    <property type="entry name" value="Lectin_C"/>
    <property type="match status" value="3"/>
</dbReference>
<proteinExistence type="predicted"/>
<reference evidence="4" key="1">
    <citation type="submission" date="2022-01" db="EMBL/GenBank/DDBJ databases">
        <authorList>
            <person name="Braso-Vives M."/>
        </authorList>
    </citation>
    <scope>NUCLEOTIDE SEQUENCE</scope>
</reference>
<feature type="domain" description="C-type lectin" evidence="3">
    <location>
        <begin position="373"/>
        <end position="487"/>
    </location>
</feature>
<dbReference type="PANTHER" id="PTHR47635">
    <property type="entry name" value="CUB DOMAIN-CONTAINING PROTEIN"/>
    <property type="match status" value="1"/>
</dbReference>
<dbReference type="SUPFAM" id="SSF49785">
    <property type="entry name" value="Galactose-binding domain-like"/>
    <property type="match status" value="1"/>
</dbReference>
<feature type="domain" description="C-type lectin" evidence="3">
    <location>
        <begin position="698"/>
        <end position="814"/>
    </location>
</feature>
<evidence type="ECO:0000313" key="4">
    <source>
        <dbReference type="EMBL" id="CAH1265253.1"/>
    </source>
</evidence>
<dbReference type="Gene3D" id="2.60.120.260">
    <property type="entry name" value="Galactose-binding domain-like"/>
    <property type="match status" value="1"/>
</dbReference>
<dbReference type="OrthoDB" id="10255512at2759"/>
<evidence type="ECO:0000256" key="2">
    <source>
        <dbReference type="SAM" id="SignalP"/>
    </source>
</evidence>
<name>A0A8J9ZXB3_BRALA</name>
<dbReference type="PROSITE" id="PS50041">
    <property type="entry name" value="C_TYPE_LECTIN_2"/>
    <property type="match status" value="3"/>
</dbReference>
<dbReference type="PANTHER" id="PTHR47635:SF2">
    <property type="entry name" value="LAMG-LIKE JELLYROLL FOLD DOMAIN-CONTAINING PROTEIN"/>
    <property type="match status" value="1"/>
</dbReference>